<dbReference type="Proteomes" id="UP000805704">
    <property type="component" value="Chromosome 5"/>
</dbReference>
<keyword evidence="2" id="KW-1185">Reference proteome</keyword>
<evidence type="ECO:0000313" key="2">
    <source>
        <dbReference type="Proteomes" id="UP000805704"/>
    </source>
</evidence>
<name>A0ACB7EK43_NIBAL</name>
<comment type="caution">
    <text evidence="1">The sequence shown here is derived from an EMBL/GenBank/DDBJ whole genome shotgun (WGS) entry which is preliminary data.</text>
</comment>
<reference evidence="1" key="1">
    <citation type="submission" date="2020-04" db="EMBL/GenBank/DDBJ databases">
        <title>A chromosome-scale assembly and high-density genetic map of the yellow drum (Nibea albiflora) genome.</title>
        <authorList>
            <person name="Xu D."/>
            <person name="Zhang W."/>
            <person name="Chen R."/>
            <person name="Tan P."/>
            <person name="Wang L."/>
            <person name="Song H."/>
            <person name="Tian L."/>
            <person name="Zhu Q."/>
            <person name="Wang B."/>
        </authorList>
    </citation>
    <scope>NUCLEOTIDE SEQUENCE</scope>
    <source>
        <strain evidence="1">ZJHYS-2018</strain>
    </source>
</reference>
<proteinExistence type="predicted"/>
<accession>A0ACB7EK43</accession>
<dbReference type="EMBL" id="CM024793">
    <property type="protein sequence ID" value="KAG8002557.1"/>
    <property type="molecule type" value="Genomic_DNA"/>
</dbReference>
<sequence length="628" mass="71494">MLYSFRKPEKGIQYLTERGFIPDTPVGVAHFLLQRKGLSRQMIGEFLGNRQKQFNRDVLDCVVDEMDFQGMELDEALRKFQNHIRVQGEAQKVERLIEAFSQRYCICNPTVVRQFRNPDTIFILAFAIILLNTDMYSPNVKPERKMKLEDFIKNLRGVDDGEDIPRETLVGIYERIRKRELKTNEDHVSQVQKVEKLIVGKKPVLSLPHRRLVCYCRLFEVPDPNKLQKLGLHQREIFLFNDLLVVTKIFQKKKNSVTYSFRQSFSLYGMQVMLFENQYYPNGIRLTSAIPGADIKVLINFNAPNPQDRKKFTDDLRESIAEVQEMEKYRIESELEKQKGVVRPSMSQSSGLKKEAGNGNMNRASLDDTYAMGEGLKRSALSSSLRDLSEAAVLLLATRTTGQPCVCSTLLPAGLKANCSSLNLMQLPHLPSDTKELYAQDNRLTSVSPGLFDRLVGLEKVSLSGNPFHCDCRIQYLRNWLLKNRAILSTEPSCASPSSVAQKAITELSDDYFSSCSPAGCTGGTYNTMMGVMLCCLVVLLLWSLRLARMSTITLYINERHSGFEADSLHSLKPKHRRRLHNVLSEDNPVSDSVIYAEDVEKPLMNMELLPQVLDVLHKKHNIKIKAT</sequence>
<protein>
    <submittedName>
        <fullName evidence="1">IQ motif and SEC7 domain-containing protein 1</fullName>
    </submittedName>
</protein>
<evidence type="ECO:0000313" key="1">
    <source>
        <dbReference type="EMBL" id="KAG8002557.1"/>
    </source>
</evidence>
<organism evidence="1 2">
    <name type="scientific">Nibea albiflora</name>
    <name type="common">Yellow drum</name>
    <name type="synonym">Corvina albiflora</name>
    <dbReference type="NCBI Taxonomy" id="240163"/>
    <lineage>
        <taxon>Eukaryota</taxon>
        <taxon>Metazoa</taxon>
        <taxon>Chordata</taxon>
        <taxon>Craniata</taxon>
        <taxon>Vertebrata</taxon>
        <taxon>Euteleostomi</taxon>
        <taxon>Actinopterygii</taxon>
        <taxon>Neopterygii</taxon>
        <taxon>Teleostei</taxon>
        <taxon>Neoteleostei</taxon>
        <taxon>Acanthomorphata</taxon>
        <taxon>Eupercaria</taxon>
        <taxon>Sciaenidae</taxon>
        <taxon>Nibea</taxon>
    </lineage>
</organism>
<gene>
    <name evidence="1" type="primary">IQSEC1.2</name>
    <name evidence="1" type="ORF">GBF38_015018</name>
</gene>